<feature type="compositionally biased region" description="Low complexity" evidence="1">
    <location>
        <begin position="175"/>
        <end position="193"/>
    </location>
</feature>
<evidence type="ECO:0000256" key="1">
    <source>
        <dbReference type="SAM" id="MobiDB-lite"/>
    </source>
</evidence>
<proteinExistence type="predicted"/>
<feature type="region of interest" description="Disordered" evidence="1">
    <location>
        <begin position="142"/>
        <end position="204"/>
    </location>
</feature>
<evidence type="ECO:0000313" key="2">
    <source>
        <dbReference type="EMBL" id="CAK0902589.1"/>
    </source>
</evidence>
<protein>
    <submittedName>
        <fullName evidence="2">Uncharacterized protein</fullName>
    </submittedName>
</protein>
<accession>A0ABN9XRI8</accession>
<comment type="caution">
    <text evidence="2">The sequence shown here is derived from an EMBL/GenBank/DDBJ whole genome shotgun (WGS) entry which is preliminary data.</text>
</comment>
<feature type="non-terminal residue" evidence="2">
    <location>
        <position position="286"/>
    </location>
</feature>
<gene>
    <name evidence="2" type="ORF">PCOR1329_LOCUS79164</name>
</gene>
<dbReference type="EMBL" id="CAUYUJ010021093">
    <property type="protein sequence ID" value="CAK0902589.1"/>
    <property type="molecule type" value="Genomic_DNA"/>
</dbReference>
<sequence>ALQVESQRHDIRGRLAREVFRRAAGLHMHCQSLRLDQVREARWPRGRRRVHRGRLPRPRAGGAPHRGARTRRLSSARHLRARLRRLRLGGAAVGPGRGDARARGPHESLARVLDEADRELWGGRGDRVLRLQAAPLRCDCRGPAPARRAPRPRVPGRPAAHRLPALRRRRDRGGRAAAHLPGPRPARALAGAGRRPRRRQGCPACSAAGAGQVCVRRRDPPHPKRLLRAPCNPPPCFAVHGAVPPEGAPVNVLGRCRGQAARRDRRVRRPRRFRVDRAREVACRVL</sequence>
<feature type="compositionally biased region" description="Basic residues" evidence="1">
    <location>
        <begin position="46"/>
        <end position="57"/>
    </location>
</feature>
<reference evidence="2" key="1">
    <citation type="submission" date="2023-10" db="EMBL/GenBank/DDBJ databases">
        <authorList>
            <person name="Chen Y."/>
            <person name="Shah S."/>
            <person name="Dougan E. K."/>
            <person name="Thang M."/>
            <person name="Chan C."/>
        </authorList>
    </citation>
    <scope>NUCLEOTIDE SEQUENCE [LARGE SCALE GENOMIC DNA]</scope>
</reference>
<dbReference type="Proteomes" id="UP001189429">
    <property type="component" value="Unassembled WGS sequence"/>
</dbReference>
<organism evidence="2 3">
    <name type="scientific">Prorocentrum cordatum</name>
    <dbReference type="NCBI Taxonomy" id="2364126"/>
    <lineage>
        <taxon>Eukaryota</taxon>
        <taxon>Sar</taxon>
        <taxon>Alveolata</taxon>
        <taxon>Dinophyceae</taxon>
        <taxon>Prorocentrales</taxon>
        <taxon>Prorocentraceae</taxon>
        <taxon>Prorocentrum</taxon>
    </lineage>
</organism>
<name>A0ABN9XRI8_9DINO</name>
<evidence type="ECO:0000313" key="3">
    <source>
        <dbReference type="Proteomes" id="UP001189429"/>
    </source>
</evidence>
<feature type="region of interest" description="Disordered" evidence="1">
    <location>
        <begin position="46"/>
        <end position="73"/>
    </location>
</feature>
<feature type="non-terminal residue" evidence="2">
    <location>
        <position position="1"/>
    </location>
</feature>
<keyword evidence="3" id="KW-1185">Reference proteome</keyword>